<evidence type="ECO:0000313" key="4">
    <source>
        <dbReference type="Proteomes" id="UP000290482"/>
    </source>
</evidence>
<feature type="coiled-coil region" evidence="1">
    <location>
        <begin position="1360"/>
        <end position="1408"/>
    </location>
</feature>
<evidence type="ECO:0008006" key="5">
    <source>
        <dbReference type="Google" id="ProtNLM"/>
    </source>
</evidence>
<name>A0A448ZVA7_METOS</name>
<gene>
    <name evidence="3" type="ORF">NCTC10112_00059</name>
</gene>
<dbReference type="Proteomes" id="UP000290482">
    <property type="component" value="Chromosome"/>
</dbReference>
<dbReference type="NCBIfam" id="NF012210">
    <property type="entry name" value="PDxFFG"/>
    <property type="match status" value="1"/>
</dbReference>
<evidence type="ECO:0000256" key="2">
    <source>
        <dbReference type="SAM" id="Phobius"/>
    </source>
</evidence>
<feature type="transmembrane region" description="Helical" evidence="2">
    <location>
        <begin position="12"/>
        <end position="37"/>
    </location>
</feature>
<accession>A0A448ZVA7</accession>
<feature type="coiled-coil region" evidence="1">
    <location>
        <begin position="1232"/>
        <end position="1292"/>
    </location>
</feature>
<evidence type="ECO:0000313" key="3">
    <source>
        <dbReference type="EMBL" id="VEU55178.1"/>
    </source>
</evidence>
<sequence length="3133" mass="361071">MKKHKLNLKTKVWHKYVISLGSLVLATSITLGSMYGYSKCSADRTGRKNETDPYYLKNKFVQTNEAKLYFVSGDKSDKVANIIYDKNFGHDGWKVQIIKKIKNQVAKKELDLSEYINNYYNENKHYPILNIKYGSFDFFNEYLEAVSAQDFFDFTRWFMFNVSWGPEIITLKEFSIVKGVEMKGNSITLGSHSDLNKEYMTIKFYPDAFFGTMAVYSELSGRGNASDALVYKINNKLLTSNEIKDLLKNTSAYNAYANMTKKEISAYSFRSIDDIRTLIGSKVYALKKPNWYSNLENNSILDLEKSRFDLANDYLTLINGSNIKEAKTNLKAKLAESTSFDKYNLLSSVDFNSLEEKVIAEVSIETNSIFNNKFKENYLRISFADGSYYNLFASMTDFKQITGSALKTETNDIKNIFNIDKAIEFAKNTYEKENVRYNQTFPLINDKLKEFESQLKFNEDDYTNGKKELNDLKVVKEKELNDLKLTDPTSAQIPTLEADLAEINKDLTALEVTYTKTKTQLIAKKDNFISKNITLKAKLEAISKNYSELISSTTEQNGNIKAKEEYAKKIFELAKSLQITASGILQSLSLPLKIDDNDLLSEETTISIYHVDLAYLPNQLISRDSLRLISETNYLNWRDFFNIKNFTNSATDENEFYIYSPHFKSFVEEWNKKHNDAKVKLNYNELINDIERIKTEKQAIDKQLSEIDAESKSLEQKSFGYIYLELKEAFLDNETEEKDWNIKNFIMPGTEFANSPLITQKDWGDFCAVNFENLDEYLKIVKTRWDLFYNKYSSFVITHKDLAKEIEDARVEMEKQKELHPNWTTDWDEYAKIKSYIDAYEAKLKQWKDLKATNPNYVDYVDVNKIAEFNEALNNVLAKSLEHKDKKENYFDLKKKSLQKDMELRLIKFKFNYLTNIVNRTDKNIQDLYLEYIKKFENEKANLQIFIDEYITNLKNNFDLKQKLILEKVKNEKDIEIITQLLNKSDADVQKSKDILQFVKDKNTFEKKAKDLEKELINLKIAEYTDSILEDINDIFPTTHAELVEDFALADKNNDKLTKYDSENQKLLKTAKDQLLAYAQFADSNIFKIKNANNDIYTKFKNIKKMVESISDDWTMTENETELNSSNFNYAENLIMFSKKAKAAMEECITDIAPLITQLNKIKADTATKIADATLDPTIKQKYTDFHKIIDDQIKELNKNKSTMNSFIDDYYVQKINDLITKYDTVTAKPEIVSKQNEYNQALNDAKEKQRVIDEYKALGIIEANEDQLALYDSFKQKIANITLSNQKLEEALAKVNGACPEEFSNRTTSTSELLNIIKKINDREYELLNKNNSDFSTLSTIEEKLANAEIQNLVVSITTEKINNDIENLIAEINGYKKVYLEDFEELKNTEKSLFEYELKLLELEAIKEKINTDPTLLAELTLIENELNNQKAIYETNFASLLTNLQSSYDDLIEKISEYQTKTQTLKQLNSQLFEKLNDYYQKSSAITNKYLNNEIKNISEFAKMISDFENNNSEIFNEKFALKALKDKDITLLDATNNFKNSFSNYANVKENLKPKVKSTIEAKLAISKEYTLFEQKINFAQALINDNIALFRKYNSELAELKSLLSSPSLDPAQRQAIQDLINETEDKINAIRTKVPLIQAQGLDAQNKFKLILDGIGEENLLDLRKLNFALDIEKANYYNSFKEFDDYANEIKQTISNKVSLANPYDKLNDKLFNGLTSSLLLNKKLLIASEINKEYNADSKYNEILTENDLIVAKTKIELREKLIKLNLINKDTLENDPILTQFTRKVSLQNINKENTNLLLSFAEKSKVEESFASFSGYSDNILKVSFNANNSIATKKTNEIFALLGYKKVVLPRLVREEGDIKDSHGNIIKGYSLFSDGYENLLDELLDKVPYAAEWLEGEHIEKTIDNNGVIKYELKNGKYLGFTRDSRVGLWSVLKATNPDFKGISIDFLKFVAAHEYGHHMTLNGAQNLGDKGKENNPIFVSALTPGATPGITNYYNKEALDLYLKARTNLLLTTRTYLNGKYIIDKNGEYPSFIYPHLDGSGNLVYDPAIGEEKEEDIWGTKISDPDILKALKNQRRRFIQNFEGMKKALEERRKVLGFNDPNKKGISLFDIWLSNALDTYSGTLNPTVKGEAKYLVFNKTKGIYEFTKASLKILDGILKDGMGNKIKFEEDASGKISAKIADIEYVKQDLDKGIEGKFIVKEIYVYDKNGQPVISTLLNSDLYKNKEYGPEAVQYVLNKIEEIQKNIESLVVKEFIINGWDDSSTTLSVEPKMSINFTKMTDLGKKAEEYNSTREFYKNYINERDFASKQMTSKWINDPVYSYENGKPYGKSLQEALSDFNRDDYFCKIDDTTVGAFTKALAKLIISGGWHYLATPYPTSSGFETYIKSTNKSYIANANLDSSFTNNILHEDLGSALEEFGIAKALKPLHMIGYELVGNKINENLWLAYDAANKIVSNYNDPGNAIFNKFININSVKKIKLNTSLLSKNIKDSLFNSIYYNDGTQTLYGEDIEFNDIAKWFEFVSLDLEKAVYDATNHKVNWDLDYVKSKFSLASFKRSLKITFAQYENTLNDEDKTKIRYLIEQASDQEVANEIIDRYSKSKLAAFTSAFNLKDIQTKNLFWLFDQKIGFGAYKTDKFNLKDPDLSKFEFDKEALVKAIKDFATENDVKEENLTSVDYLVLSNRISLQTEQLYACLVNNRFSLIDILMTFVNGVFKKVSPSQDALNYFNSKNERRFNEFFTDYTYNFAEVINRDNLQITYTPPTTEFGNMPSFLSGISESTTGLEYVVDATYTKKWLDAVIKFDNSSRDNNKSLVDAILNYNKAKNKEYENYANAYNLKNNPITLSNKDDFSNGHTFRNSYFGQLQINNNGWFKDRWYREFLDFKLYDDQGKDIQDETIRIKDLEGNRVESRARAYWEYYIQSQGVGKRSMSGIWRDKDKDAIAFYGYIPKHLADEHDIKYLAFKDKKTGKITTVALNTKDSNNMFYYKEQNINNENIALEDKKNNTNNARHYLAQEKYIWEDSKGNKKAGVGFVSYASDYIIASKYKNALLLPGHEYEIYFASDASGTFACEVFLGNTESISENGKTFSQAPTSIRQEKQTDGTYKIILKVQDQFNIF</sequence>
<dbReference type="KEGG" id="mob:NCTC10112_00059"/>
<dbReference type="EMBL" id="LR214940">
    <property type="protein sequence ID" value="VEU55178.1"/>
    <property type="molecule type" value="Genomic_DNA"/>
</dbReference>
<evidence type="ECO:0000256" key="1">
    <source>
        <dbReference type="SAM" id="Coils"/>
    </source>
</evidence>
<feature type="coiled-coil region" evidence="1">
    <location>
        <begin position="995"/>
        <end position="1022"/>
    </location>
</feature>
<dbReference type="RefSeq" id="WP_022936148.1">
    <property type="nucleotide sequence ID" value="NZ_LR214940.1"/>
</dbReference>
<protein>
    <recommendedName>
        <fullName evidence="5">PDxFFG protein</fullName>
    </recommendedName>
</protein>
<organism evidence="3 4">
    <name type="scientific">Metamycoplasma orale</name>
    <name type="common">Mycoplasma orale</name>
    <dbReference type="NCBI Taxonomy" id="2121"/>
    <lineage>
        <taxon>Bacteria</taxon>
        <taxon>Bacillati</taxon>
        <taxon>Mycoplasmatota</taxon>
        <taxon>Mycoplasmoidales</taxon>
        <taxon>Metamycoplasmataceae</taxon>
        <taxon>Metamycoplasma</taxon>
    </lineage>
</organism>
<reference evidence="3 4" key="1">
    <citation type="submission" date="2019-01" db="EMBL/GenBank/DDBJ databases">
        <authorList>
            <consortium name="Pathogen Informatics"/>
        </authorList>
    </citation>
    <scope>NUCLEOTIDE SEQUENCE [LARGE SCALE GENOMIC DNA]</scope>
    <source>
        <strain evidence="3 4">NCTC10112</strain>
    </source>
</reference>
<feature type="coiled-coil region" evidence="1">
    <location>
        <begin position="1444"/>
        <end position="1471"/>
    </location>
</feature>
<keyword evidence="4" id="KW-1185">Reference proteome</keyword>
<feature type="coiled-coil region" evidence="1">
    <location>
        <begin position="683"/>
        <end position="717"/>
    </location>
</feature>
<keyword evidence="2" id="KW-1133">Transmembrane helix</keyword>
<dbReference type="OrthoDB" id="403891at2"/>
<keyword evidence="2" id="KW-0472">Membrane</keyword>
<keyword evidence="1" id="KW-0175">Coiled coil</keyword>
<keyword evidence="2" id="KW-0812">Transmembrane</keyword>
<proteinExistence type="predicted"/>